<dbReference type="AlphaFoldDB" id="K9W3S5"/>
<feature type="compositionally biased region" description="Low complexity" evidence="1">
    <location>
        <begin position="128"/>
        <end position="152"/>
    </location>
</feature>
<dbReference type="Proteomes" id="UP000010472">
    <property type="component" value="Chromosome"/>
</dbReference>
<name>K9W3S5_9CYAN</name>
<feature type="region of interest" description="Disordered" evidence="1">
    <location>
        <begin position="58"/>
        <end position="152"/>
    </location>
</feature>
<dbReference type="RefSeq" id="WP_015205108.1">
    <property type="nucleotide sequence ID" value="NC_019753.1"/>
</dbReference>
<reference evidence="3 4" key="1">
    <citation type="submission" date="2012-06" db="EMBL/GenBank/DDBJ databases">
        <title>Finished chromosome of genome of Crinalium epipsammum PCC 9333.</title>
        <authorList>
            <consortium name="US DOE Joint Genome Institute"/>
            <person name="Gugger M."/>
            <person name="Coursin T."/>
            <person name="Rippka R."/>
            <person name="Tandeau De Marsac N."/>
            <person name="Huntemann M."/>
            <person name="Wei C.-L."/>
            <person name="Han J."/>
            <person name="Detter J.C."/>
            <person name="Han C."/>
            <person name="Tapia R."/>
            <person name="Davenport K."/>
            <person name="Daligault H."/>
            <person name="Erkkila T."/>
            <person name="Gu W."/>
            <person name="Munk A.C.C."/>
            <person name="Teshima H."/>
            <person name="Xu Y."/>
            <person name="Chain P."/>
            <person name="Chen A."/>
            <person name="Krypides N."/>
            <person name="Mavromatis K."/>
            <person name="Markowitz V."/>
            <person name="Szeto E."/>
            <person name="Ivanova N."/>
            <person name="Mikhailova N."/>
            <person name="Ovchinnikova G."/>
            <person name="Pagani I."/>
            <person name="Pati A."/>
            <person name="Goodwin L."/>
            <person name="Peters L."/>
            <person name="Pitluck S."/>
            <person name="Woyke T."/>
            <person name="Kerfeld C."/>
        </authorList>
    </citation>
    <scope>NUCLEOTIDE SEQUENCE [LARGE SCALE GENOMIC DNA]</scope>
    <source>
        <strain evidence="3 4">PCC 9333</strain>
    </source>
</reference>
<sequence length="152" mass="16439">MPIYRDPVERRLDEERLVVRENNSAAGGLLVGLLIAALLGLAGAAFYFMNQRQESPTQILPIPVPNSSQPQNQPRTQDKNTTIIDRTIQKTREVVPIPQQQAPASQQTAPKAPDININVPSPTNQAPDTSTSTSPTTPQTQGTDSGTSDSQQ</sequence>
<gene>
    <name evidence="3" type="ORF">Cri9333_4224</name>
</gene>
<organism evidence="3 4">
    <name type="scientific">Crinalium epipsammum PCC 9333</name>
    <dbReference type="NCBI Taxonomy" id="1173022"/>
    <lineage>
        <taxon>Bacteria</taxon>
        <taxon>Bacillati</taxon>
        <taxon>Cyanobacteriota</taxon>
        <taxon>Cyanophyceae</taxon>
        <taxon>Gomontiellales</taxon>
        <taxon>Gomontiellaceae</taxon>
        <taxon>Crinalium</taxon>
    </lineage>
</organism>
<dbReference type="HOGENOM" id="CLU_1719280_0_0_3"/>
<evidence type="ECO:0000313" key="3">
    <source>
        <dbReference type="EMBL" id="AFZ15013.1"/>
    </source>
</evidence>
<accession>K9W3S5</accession>
<proteinExistence type="predicted"/>
<protein>
    <submittedName>
        <fullName evidence="3">Uncharacterized protein</fullName>
    </submittedName>
</protein>
<dbReference type="EMBL" id="CP003620">
    <property type="protein sequence ID" value="AFZ15013.1"/>
    <property type="molecule type" value="Genomic_DNA"/>
</dbReference>
<dbReference type="KEGG" id="cep:Cri9333_4224"/>
<keyword evidence="4" id="KW-1185">Reference proteome</keyword>
<dbReference type="eggNOG" id="ENOG5033EC9">
    <property type="taxonomic scope" value="Bacteria"/>
</dbReference>
<keyword evidence="2" id="KW-0472">Membrane</keyword>
<feature type="compositionally biased region" description="Low complexity" evidence="1">
    <location>
        <begin position="65"/>
        <end position="74"/>
    </location>
</feature>
<keyword evidence="2" id="KW-0812">Transmembrane</keyword>
<dbReference type="STRING" id="1173022.Cri9333_4224"/>
<feature type="compositionally biased region" description="Low complexity" evidence="1">
    <location>
        <begin position="96"/>
        <end position="113"/>
    </location>
</feature>
<feature type="transmembrane region" description="Helical" evidence="2">
    <location>
        <begin position="25"/>
        <end position="48"/>
    </location>
</feature>
<evidence type="ECO:0000256" key="2">
    <source>
        <dbReference type="SAM" id="Phobius"/>
    </source>
</evidence>
<keyword evidence="2" id="KW-1133">Transmembrane helix</keyword>
<feature type="compositionally biased region" description="Polar residues" evidence="1">
    <location>
        <begin position="118"/>
        <end position="127"/>
    </location>
</feature>
<evidence type="ECO:0000313" key="4">
    <source>
        <dbReference type="Proteomes" id="UP000010472"/>
    </source>
</evidence>
<evidence type="ECO:0000256" key="1">
    <source>
        <dbReference type="SAM" id="MobiDB-lite"/>
    </source>
</evidence>